<sequence length="46" mass="4788">MSTAEYAVGTIAACAFAALLFKVVNSPEVLEMLTSLINRALNTGQG</sequence>
<dbReference type="EMBL" id="JAATEP010000010">
    <property type="protein sequence ID" value="NJP91030.1"/>
    <property type="molecule type" value="Genomic_DNA"/>
</dbReference>
<accession>A0ABX1AZJ7</accession>
<keyword evidence="1" id="KW-1133">Transmembrane helix</keyword>
<evidence type="ECO:0000313" key="2">
    <source>
        <dbReference type="EMBL" id="NJP91030.1"/>
    </source>
</evidence>
<protein>
    <submittedName>
        <fullName evidence="2">DUF4244 domain-containing protein</fullName>
    </submittedName>
</protein>
<evidence type="ECO:0000313" key="3">
    <source>
        <dbReference type="Proteomes" id="UP000696294"/>
    </source>
</evidence>
<organism evidence="2 3">
    <name type="scientific">Nonomuraea composti</name>
    <dbReference type="NCBI Taxonomy" id="2720023"/>
    <lineage>
        <taxon>Bacteria</taxon>
        <taxon>Bacillati</taxon>
        <taxon>Actinomycetota</taxon>
        <taxon>Actinomycetes</taxon>
        <taxon>Streptosporangiales</taxon>
        <taxon>Streptosporangiaceae</taxon>
        <taxon>Nonomuraea</taxon>
    </lineage>
</organism>
<evidence type="ECO:0000256" key="1">
    <source>
        <dbReference type="SAM" id="Phobius"/>
    </source>
</evidence>
<proteinExistence type="predicted"/>
<keyword evidence="3" id="KW-1185">Reference proteome</keyword>
<gene>
    <name evidence="2" type="ORF">HCN51_16470</name>
</gene>
<comment type="caution">
    <text evidence="2">The sequence shown here is derived from an EMBL/GenBank/DDBJ whole genome shotgun (WGS) entry which is preliminary data.</text>
</comment>
<feature type="transmembrane region" description="Helical" evidence="1">
    <location>
        <begin position="6"/>
        <end position="24"/>
    </location>
</feature>
<name>A0ABX1AZJ7_9ACTN</name>
<keyword evidence="1" id="KW-0472">Membrane</keyword>
<reference evidence="2 3" key="1">
    <citation type="submission" date="2020-03" db="EMBL/GenBank/DDBJ databases">
        <title>WGS of actinomycetes isolated from Thailand.</title>
        <authorList>
            <person name="Thawai C."/>
        </authorList>
    </citation>
    <scope>NUCLEOTIDE SEQUENCE [LARGE SCALE GENOMIC DNA]</scope>
    <source>
        <strain evidence="2 3">FMUSA5-5</strain>
    </source>
</reference>
<dbReference type="Proteomes" id="UP000696294">
    <property type="component" value="Unassembled WGS sequence"/>
</dbReference>
<keyword evidence="1" id="KW-0812">Transmembrane</keyword>
<dbReference type="InterPro" id="IPR025338">
    <property type="entry name" value="DUF4244"/>
</dbReference>
<dbReference type="Pfam" id="PF14029">
    <property type="entry name" value="DUF4244"/>
    <property type="match status" value="1"/>
</dbReference>